<feature type="non-terminal residue" evidence="2">
    <location>
        <position position="111"/>
    </location>
</feature>
<feature type="compositionally biased region" description="Basic and acidic residues" evidence="1">
    <location>
        <begin position="1"/>
        <end position="32"/>
    </location>
</feature>
<feature type="region of interest" description="Disordered" evidence="1">
    <location>
        <begin position="55"/>
        <end position="81"/>
    </location>
</feature>
<reference evidence="2" key="1">
    <citation type="submission" date="2020-02" db="EMBL/GenBank/DDBJ databases">
        <authorList>
            <person name="Meier V. D."/>
        </authorList>
    </citation>
    <scope>NUCLEOTIDE SEQUENCE</scope>
    <source>
        <strain evidence="2">AVDCRST_MAG30</strain>
    </source>
</reference>
<sequence>AHLRVPLRERPRLRGHAEDVGRPGHGVRDLRRPRAARLPPHRGALQGLGLLQHGLRHREAQARERRVGEVGRRQERREAGGQEDGLLDLVELLLLLFVGRQAGVHPQQERL</sequence>
<feature type="non-terminal residue" evidence="2">
    <location>
        <position position="1"/>
    </location>
</feature>
<feature type="compositionally biased region" description="Basic and acidic residues" evidence="1">
    <location>
        <begin position="57"/>
        <end position="80"/>
    </location>
</feature>
<dbReference type="EMBL" id="CADCVS010000222">
    <property type="protein sequence ID" value="CAA9496018.1"/>
    <property type="molecule type" value="Genomic_DNA"/>
</dbReference>
<proteinExistence type="predicted"/>
<name>A0A6J4SMI5_9ACTN</name>
<evidence type="ECO:0000313" key="2">
    <source>
        <dbReference type="EMBL" id="CAA9496018.1"/>
    </source>
</evidence>
<protein>
    <submittedName>
        <fullName evidence="2">Regulatory protein, FmdB</fullName>
    </submittedName>
</protein>
<gene>
    <name evidence="2" type="ORF">AVDCRST_MAG30-1650</name>
</gene>
<accession>A0A6J4SMI5</accession>
<organism evidence="2">
    <name type="scientific">uncultured Solirubrobacteraceae bacterium</name>
    <dbReference type="NCBI Taxonomy" id="1162706"/>
    <lineage>
        <taxon>Bacteria</taxon>
        <taxon>Bacillati</taxon>
        <taxon>Actinomycetota</taxon>
        <taxon>Thermoleophilia</taxon>
        <taxon>Solirubrobacterales</taxon>
        <taxon>Solirubrobacteraceae</taxon>
        <taxon>environmental samples</taxon>
    </lineage>
</organism>
<feature type="region of interest" description="Disordered" evidence="1">
    <location>
        <begin position="1"/>
        <end position="41"/>
    </location>
</feature>
<evidence type="ECO:0000256" key="1">
    <source>
        <dbReference type="SAM" id="MobiDB-lite"/>
    </source>
</evidence>
<dbReference type="AlphaFoldDB" id="A0A6J4SMI5"/>